<dbReference type="SUPFAM" id="SSF143011">
    <property type="entry name" value="RelE-like"/>
    <property type="match status" value="1"/>
</dbReference>
<gene>
    <name evidence="3" type="ORF">TEK04_08135</name>
</gene>
<protein>
    <submittedName>
        <fullName evidence="3">Type II toxin-antitoxin system RelE/ParE family toxin</fullName>
    </submittedName>
</protein>
<dbReference type="Pfam" id="PF05016">
    <property type="entry name" value="ParE_toxin"/>
    <property type="match status" value="1"/>
</dbReference>
<dbReference type="PANTHER" id="PTHR35601">
    <property type="entry name" value="TOXIN RELE"/>
    <property type="match status" value="1"/>
</dbReference>
<dbReference type="PANTHER" id="PTHR35601:SF1">
    <property type="entry name" value="TOXIN RELE"/>
    <property type="match status" value="1"/>
</dbReference>
<keyword evidence="4" id="KW-1185">Reference proteome</keyword>
<evidence type="ECO:0000313" key="4">
    <source>
        <dbReference type="Proteomes" id="UP001361570"/>
    </source>
</evidence>
<dbReference type="Gene3D" id="3.30.2310.20">
    <property type="entry name" value="RelE-like"/>
    <property type="match status" value="1"/>
</dbReference>
<evidence type="ECO:0000313" key="3">
    <source>
        <dbReference type="EMBL" id="MEI4271689.1"/>
    </source>
</evidence>
<keyword evidence="2" id="KW-1277">Toxin-antitoxin system</keyword>
<evidence type="ECO:0000256" key="1">
    <source>
        <dbReference type="ARBA" id="ARBA00006226"/>
    </source>
</evidence>
<dbReference type="InterPro" id="IPR007712">
    <property type="entry name" value="RelE/ParE_toxin"/>
</dbReference>
<dbReference type="InterPro" id="IPR035093">
    <property type="entry name" value="RelE/ParE_toxin_dom_sf"/>
</dbReference>
<dbReference type="Proteomes" id="UP001361570">
    <property type="component" value="Unassembled WGS sequence"/>
</dbReference>
<accession>A0ABU8DSB3</accession>
<sequence>MVVSGRPRPPQQCSRGACGLVEFIHGPLAEAPERVGKPLRAPLDGLHSERRGDYRVLYEIHGDRVVVVVVRVDHRRDVYRS</sequence>
<name>A0ABU8DSB3_9ACTN</name>
<comment type="similarity">
    <text evidence="1">Belongs to the RelE toxin family.</text>
</comment>
<organism evidence="3 4">
    <name type="scientific">Klenkia sesuvii</name>
    <dbReference type="NCBI Taxonomy" id="3103137"/>
    <lineage>
        <taxon>Bacteria</taxon>
        <taxon>Bacillati</taxon>
        <taxon>Actinomycetota</taxon>
        <taxon>Actinomycetes</taxon>
        <taxon>Geodermatophilales</taxon>
        <taxon>Geodermatophilaceae</taxon>
        <taxon>Klenkia</taxon>
    </lineage>
</organism>
<comment type="caution">
    <text evidence="3">The sequence shown here is derived from an EMBL/GenBank/DDBJ whole genome shotgun (WGS) entry which is preliminary data.</text>
</comment>
<reference evidence="3 4" key="1">
    <citation type="submission" date="2024-03" db="EMBL/GenBank/DDBJ databases">
        <title>Draft genome sequence of Klenkia sp. LSe6-5.</title>
        <authorList>
            <person name="Duangmal K."/>
            <person name="Chantavorakit T."/>
        </authorList>
    </citation>
    <scope>NUCLEOTIDE SEQUENCE [LARGE SCALE GENOMIC DNA]</scope>
    <source>
        <strain evidence="3 4">LSe6-5</strain>
    </source>
</reference>
<dbReference type="EMBL" id="JBAPLU010000006">
    <property type="protein sequence ID" value="MEI4271689.1"/>
    <property type="molecule type" value="Genomic_DNA"/>
</dbReference>
<proteinExistence type="inferred from homology"/>
<dbReference type="RefSeq" id="WP_336403823.1">
    <property type="nucleotide sequence ID" value="NZ_JBAPLU010000006.1"/>
</dbReference>
<evidence type="ECO:0000256" key="2">
    <source>
        <dbReference type="ARBA" id="ARBA00022649"/>
    </source>
</evidence>